<evidence type="ECO:0000256" key="10">
    <source>
        <dbReference type="ARBA" id="ARBA00023143"/>
    </source>
</evidence>
<dbReference type="NCBIfam" id="TIGR01103">
    <property type="entry name" value="fliP"/>
    <property type="match status" value="1"/>
</dbReference>
<keyword evidence="3 12" id="KW-0813">Transport</keyword>
<dbReference type="EMBL" id="VLLC01000010">
    <property type="protein sequence ID" value="TWI72405.1"/>
    <property type="molecule type" value="Genomic_DNA"/>
</dbReference>
<dbReference type="GO" id="GO:0009306">
    <property type="term" value="P:protein secretion"/>
    <property type="evidence" value="ECO:0007669"/>
    <property type="project" value="UniProtKB-UniRule"/>
</dbReference>
<evidence type="ECO:0000256" key="3">
    <source>
        <dbReference type="ARBA" id="ARBA00022448"/>
    </source>
</evidence>
<organism evidence="13 14">
    <name type="scientific">Desulfobotulus alkaliphilus</name>
    <dbReference type="NCBI Taxonomy" id="622671"/>
    <lineage>
        <taxon>Bacteria</taxon>
        <taxon>Pseudomonadati</taxon>
        <taxon>Thermodesulfobacteriota</taxon>
        <taxon>Desulfobacteria</taxon>
        <taxon>Desulfobacterales</taxon>
        <taxon>Desulfobacteraceae</taxon>
        <taxon>Desulfobotulus</taxon>
    </lineage>
</organism>
<protein>
    <recommendedName>
        <fullName evidence="2 12">Flagellar biosynthetic protein FliP</fullName>
    </recommendedName>
</protein>
<comment type="subcellular location">
    <subcellularLocation>
        <location evidence="12">Cell membrane</location>
        <topology evidence="12">Multi-pass membrane protein</topology>
    </subcellularLocation>
    <subcellularLocation>
        <location evidence="12">Bacterial flagellum basal body</location>
    </subcellularLocation>
</comment>
<dbReference type="PANTHER" id="PTHR30587:SF0">
    <property type="entry name" value="FLAGELLAR BIOSYNTHETIC PROTEIN FLIP"/>
    <property type="match status" value="1"/>
</dbReference>
<gene>
    <name evidence="12" type="primary">fliP</name>
    <name evidence="13" type="ORF">LZ24_01547</name>
</gene>
<keyword evidence="8 12" id="KW-1133">Transmembrane helix</keyword>
<feature type="transmembrane region" description="Helical" evidence="12">
    <location>
        <begin position="64"/>
        <end position="90"/>
    </location>
</feature>
<comment type="similarity">
    <text evidence="1 12">Belongs to the FliP/MopC/SpaP family.</text>
</comment>
<keyword evidence="5 12" id="KW-0812">Transmembrane</keyword>
<dbReference type="NCBIfam" id="NF009438">
    <property type="entry name" value="PRK12797.1"/>
    <property type="match status" value="1"/>
</dbReference>
<dbReference type="AlphaFoldDB" id="A0A562RTG2"/>
<dbReference type="Pfam" id="PF00813">
    <property type="entry name" value="FliP"/>
    <property type="match status" value="1"/>
</dbReference>
<keyword evidence="7 12" id="KW-0653">Protein transport</keyword>
<dbReference type="PROSITE" id="PS01061">
    <property type="entry name" value="FLIP_2"/>
    <property type="match status" value="1"/>
</dbReference>
<feature type="transmembrane region" description="Helical" evidence="12">
    <location>
        <begin position="208"/>
        <end position="233"/>
    </location>
</feature>
<evidence type="ECO:0000256" key="9">
    <source>
        <dbReference type="ARBA" id="ARBA00023136"/>
    </source>
</evidence>
<dbReference type="GO" id="GO:0009425">
    <property type="term" value="C:bacterial-type flagellum basal body"/>
    <property type="evidence" value="ECO:0007669"/>
    <property type="project" value="UniProtKB-SubCell"/>
</dbReference>
<feature type="transmembrane region" description="Helical" evidence="12">
    <location>
        <begin position="245"/>
        <end position="266"/>
    </location>
</feature>
<keyword evidence="6 12" id="KW-1005">Bacterial flagellum biogenesis</keyword>
<keyword evidence="13" id="KW-0969">Cilium</keyword>
<keyword evidence="10" id="KW-0975">Bacterial flagellum</keyword>
<name>A0A562RTG2_9BACT</name>
<evidence type="ECO:0000256" key="5">
    <source>
        <dbReference type="ARBA" id="ARBA00022692"/>
    </source>
</evidence>
<evidence type="ECO:0000313" key="13">
    <source>
        <dbReference type="EMBL" id="TWI72405.1"/>
    </source>
</evidence>
<comment type="caution">
    <text evidence="13">The sequence shown here is derived from an EMBL/GenBank/DDBJ whole genome shotgun (WGS) entry which is preliminary data.</text>
</comment>
<evidence type="ECO:0000256" key="8">
    <source>
        <dbReference type="ARBA" id="ARBA00022989"/>
    </source>
</evidence>
<dbReference type="PRINTS" id="PR01302">
    <property type="entry name" value="TYPE3IMPPROT"/>
</dbReference>
<dbReference type="GO" id="GO:0044781">
    <property type="term" value="P:bacterial-type flagellum organization"/>
    <property type="evidence" value="ECO:0007669"/>
    <property type="project" value="UniProtKB-UniRule"/>
</dbReference>
<dbReference type="Proteomes" id="UP000318307">
    <property type="component" value="Unassembled WGS sequence"/>
</dbReference>
<proteinExistence type="inferred from homology"/>
<keyword evidence="4 12" id="KW-1003">Cell membrane</keyword>
<keyword evidence="13" id="KW-0282">Flagellum</keyword>
<evidence type="ECO:0000256" key="6">
    <source>
        <dbReference type="ARBA" id="ARBA00022795"/>
    </source>
</evidence>
<dbReference type="InterPro" id="IPR005837">
    <property type="entry name" value="FliP"/>
</dbReference>
<sequence length="272" mass="30086">MRVDADAMGRNDGPKKGAGKKKATFYFLLIAGAGFFFPFMAQAVTFPLPSIRIGVEEATGPRDVAIALEVLALLTILTLAPAILVLMTSFTRIVVVFHFLRQAIGIQSSPPNQVVIGLALFMTFFIMKPVWTEVYENALDPYLEDQITYQEAFANAEKPIREFMLVNTREKDLALFIKVAGADKPENRDSVSLLHLIPAFVISELKTAFIIGFVIYVPFLIIDMVVASVLLAMGMMMLPPVMISLPFKLMLFVLVDGWHLIAGSLIRSFAIP</sequence>
<keyword evidence="11 12" id="KW-1006">Bacterial flagellum protein export</keyword>
<evidence type="ECO:0000256" key="1">
    <source>
        <dbReference type="ARBA" id="ARBA00006257"/>
    </source>
</evidence>
<evidence type="ECO:0000313" key="14">
    <source>
        <dbReference type="Proteomes" id="UP000318307"/>
    </source>
</evidence>
<evidence type="ECO:0000256" key="4">
    <source>
        <dbReference type="ARBA" id="ARBA00022475"/>
    </source>
</evidence>
<evidence type="ECO:0000256" key="11">
    <source>
        <dbReference type="ARBA" id="ARBA00023225"/>
    </source>
</evidence>
<evidence type="ECO:0000256" key="7">
    <source>
        <dbReference type="ARBA" id="ARBA00022927"/>
    </source>
</evidence>
<feature type="transmembrane region" description="Helical" evidence="12">
    <location>
        <begin position="25"/>
        <end position="44"/>
    </location>
</feature>
<keyword evidence="9 12" id="KW-0472">Membrane</keyword>
<dbReference type="GO" id="GO:0005886">
    <property type="term" value="C:plasma membrane"/>
    <property type="evidence" value="ECO:0007669"/>
    <property type="project" value="UniProtKB-SubCell"/>
</dbReference>
<reference evidence="13 14" key="1">
    <citation type="submission" date="2019-07" db="EMBL/GenBank/DDBJ databases">
        <title>Genome sequencing of 100 strains of the haloalkaliphilic chemolithoautotrophic sulfur-oxidizing bacterium Thioalkalivibrio.</title>
        <authorList>
            <person name="Muyzer G."/>
        </authorList>
    </citation>
    <scope>NUCLEOTIDE SEQUENCE [LARGE SCALE GENOMIC DNA]</scope>
    <source>
        <strain evidence="13 14">ASO4-4</strain>
    </source>
</reference>
<keyword evidence="14" id="KW-1185">Reference proteome</keyword>
<dbReference type="PANTHER" id="PTHR30587">
    <property type="entry name" value="FLAGELLAR BIOSYNTHETIC PROTEIN FLIP"/>
    <property type="match status" value="1"/>
</dbReference>
<dbReference type="InterPro" id="IPR005838">
    <property type="entry name" value="T3SS_IM_P"/>
</dbReference>
<dbReference type="PRINTS" id="PR00951">
    <property type="entry name" value="FLGBIOSNFLIP"/>
</dbReference>
<accession>A0A562RTG2</accession>
<keyword evidence="13" id="KW-0966">Cell projection</keyword>
<evidence type="ECO:0000256" key="12">
    <source>
        <dbReference type="RuleBase" id="RU362069"/>
    </source>
</evidence>
<evidence type="ECO:0000256" key="2">
    <source>
        <dbReference type="ARBA" id="ARBA00021714"/>
    </source>
</evidence>
<comment type="function">
    <text evidence="12">Plays a role in the flagellum-specific transport system.</text>
</comment>